<evidence type="ECO:0000313" key="3">
    <source>
        <dbReference type="EMBL" id="ROH93261.1"/>
    </source>
</evidence>
<dbReference type="InParanoid" id="A0A3N0VKN0"/>
<evidence type="ECO:0000259" key="2">
    <source>
        <dbReference type="Pfam" id="PF14403"/>
    </source>
</evidence>
<comment type="caution">
    <text evidence="3">The sequence shown here is derived from an EMBL/GenBank/DDBJ whole genome shotgun (WGS) entry which is preliminary data.</text>
</comment>
<dbReference type="Gene3D" id="3.30.1490.270">
    <property type="match status" value="1"/>
</dbReference>
<feature type="compositionally biased region" description="Low complexity" evidence="1">
    <location>
        <begin position="490"/>
        <end position="502"/>
    </location>
</feature>
<dbReference type="PANTHER" id="PTHR34595:SF7">
    <property type="entry name" value="SLL1039 PROTEIN"/>
    <property type="match status" value="1"/>
</dbReference>
<dbReference type="InterPro" id="IPR025841">
    <property type="entry name" value="CP_ATPgrasp_2"/>
</dbReference>
<dbReference type="PIRSF" id="PIRSF005522">
    <property type="entry name" value="UCP005522"/>
    <property type="match status" value="1"/>
</dbReference>
<dbReference type="Pfam" id="PF14403">
    <property type="entry name" value="CP_ATPgrasp_2"/>
    <property type="match status" value="1"/>
</dbReference>
<feature type="region of interest" description="Disordered" evidence="1">
    <location>
        <begin position="468"/>
        <end position="510"/>
    </location>
</feature>
<accession>A0A3N0VKN0</accession>
<dbReference type="InterPro" id="IPR051680">
    <property type="entry name" value="ATP-dep_Glu-Cys_Ligase-2"/>
</dbReference>
<sequence length="510" mass="56348">MAVEWRDYRNHEHYDELIDASGAPREGAGKLIDYLVNLSPKELAERQLAADLAIKVMGVTFTVYSEGKNVDRAWPFDIIPRVITSKEWERAEAGLKQRTRALNHFIQDVYGAQKIVKDGVFPGEVLAESVNFRPQCVGVKPRGGIWAHICGTDLVRDGDGTLYVLEDNLRVPSGVSYMLENRLVTKRVWPELFETTTIRPVDDYPAQLYDMLAALSPRPLDSPTVVLLTPGIYNSAYFEHAYLAQQMGVELVEGSDLVVGDDDCVHMRTIYGLKRVDVIYRRVDDLFLDPEAFRPDSMLGAPGLMRAWMRGKVALANAPGAGVADDKVVYAYVPQMIKYYLGEDAILPNVPSYLCMDEKQRSYVLANLEKLVVKPANESGGYGMLIGPRASKAELDKFRDLILKNPRNYMAQPTLSLSTAPTITSEGVQPRHLDLRPFILSRPDGNAYVTTGGLTRVAMVKGSLVVNSSQGGGSKDTWIVDVEADKDEPQAQTQSSAAPAKADAARAGEH</sequence>
<proteinExistence type="predicted"/>
<dbReference type="PANTHER" id="PTHR34595">
    <property type="entry name" value="BLR5612 PROTEIN"/>
    <property type="match status" value="1"/>
</dbReference>
<keyword evidence="4" id="KW-1185">Reference proteome</keyword>
<organism evidence="3 4">
    <name type="scientific">Stagnimonas aquatica</name>
    <dbReference type="NCBI Taxonomy" id="2689987"/>
    <lineage>
        <taxon>Bacteria</taxon>
        <taxon>Pseudomonadati</taxon>
        <taxon>Pseudomonadota</taxon>
        <taxon>Gammaproteobacteria</taxon>
        <taxon>Nevskiales</taxon>
        <taxon>Nevskiaceae</taxon>
        <taxon>Stagnimonas</taxon>
    </lineage>
</organism>
<dbReference type="RefSeq" id="WP_123210116.1">
    <property type="nucleotide sequence ID" value="NZ_RJVO01000001.1"/>
</dbReference>
<dbReference type="EMBL" id="RJVO01000001">
    <property type="protein sequence ID" value="ROH93261.1"/>
    <property type="molecule type" value="Genomic_DNA"/>
</dbReference>
<protein>
    <submittedName>
        <fullName evidence="3">Circularly permuted type 2 ATP-grasp protein</fullName>
    </submittedName>
</protein>
<dbReference type="SUPFAM" id="SSF56059">
    <property type="entry name" value="Glutathione synthetase ATP-binding domain-like"/>
    <property type="match status" value="1"/>
</dbReference>
<feature type="domain" description="Circularly permuted ATP-grasp type 2" evidence="2">
    <location>
        <begin position="80"/>
        <end position="458"/>
    </location>
</feature>
<dbReference type="InterPro" id="IPR016450">
    <property type="entry name" value="UCP005522"/>
</dbReference>
<evidence type="ECO:0000256" key="1">
    <source>
        <dbReference type="SAM" id="MobiDB-lite"/>
    </source>
</evidence>
<dbReference type="Gene3D" id="3.40.50.11290">
    <property type="match status" value="1"/>
</dbReference>
<dbReference type="Proteomes" id="UP000282106">
    <property type="component" value="Unassembled WGS sequence"/>
</dbReference>
<name>A0A3N0VKN0_9GAMM</name>
<reference evidence="3 4" key="1">
    <citation type="submission" date="2018-10" db="EMBL/GenBank/DDBJ databases">
        <authorList>
            <person name="Chen W.-M."/>
        </authorList>
    </citation>
    <scope>NUCLEOTIDE SEQUENCE [LARGE SCALE GENOMIC DNA]</scope>
    <source>
        <strain evidence="3 4">THS-13</strain>
    </source>
</reference>
<dbReference type="AlphaFoldDB" id="A0A3N0VKN0"/>
<evidence type="ECO:0000313" key="4">
    <source>
        <dbReference type="Proteomes" id="UP000282106"/>
    </source>
</evidence>
<gene>
    <name evidence="3" type="ORF">ED208_01680</name>
</gene>